<keyword evidence="1" id="KW-0663">Pyridoxal phosphate</keyword>
<keyword evidence="2" id="KW-0032">Aminotransferase</keyword>
<gene>
    <name evidence="2" type="ORF">NCS_30149</name>
</gene>
<dbReference type="InterPro" id="IPR000653">
    <property type="entry name" value="DegT/StrS_aminotransferase"/>
</dbReference>
<protein>
    <submittedName>
        <fullName evidence="2">Glutamine--scyllo-inositol transaminase</fullName>
        <ecNumber evidence="2">2.6.1.50</ecNumber>
    </submittedName>
</protein>
<dbReference type="PIRSF" id="PIRSF000390">
    <property type="entry name" value="PLP_StrS"/>
    <property type="match status" value="1"/>
</dbReference>
<dbReference type="InterPro" id="IPR015424">
    <property type="entry name" value="PyrdxlP-dep_Trfase"/>
</dbReference>
<dbReference type="PANTHER" id="PTHR30244">
    <property type="entry name" value="TRANSAMINASE"/>
    <property type="match status" value="1"/>
</dbReference>
<dbReference type="InterPro" id="IPR015421">
    <property type="entry name" value="PyrdxlP-dep_Trfase_major"/>
</dbReference>
<dbReference type="OrthoDB" id="10355at2157"/>
<name>A0A2H1FHR2_9ARCH</name>
<evidence type="ECO:0000256" key="1">
    <source>
        <dbReference type="RuleBase" id="RU004508"/>
    </source>
</evidence>
<dbReference type="RefSeq" id="WP_157928103.1">
    <property type="nucleotide sequence ID" value="NZ_LT841358.1"/>
</dbReference>
<sequence length="361" mass="40585">MNRRIPLFSPKFDHKEIDAAKDALKSHFWASGAGVGRVSEFEQRFKKFTGCDECVAVNNGTDALHLALNILDIKKKEVLVPSLTFVTTVHSILYNEGIPVFVDVEPGTLCMDPNDLENKITSHTKAVIPVHFGGLPCNMARITKISKENSIHVAEDAAHACGSKYEGKMIGNISELTSFSFHPVKNLAMPKGGAITISSRNSKNMRKRLNSLRWCGIDKRQNSFYDVTSLGYNHYMDEISAAIGIEQLKKISKLNATRLEIAKRYHSDLNVSEKMPLSKGCSYHLYWIRVKNRKKVMKELRSHGIETGSHYRPVHSMAYYNVKIKLPVTDNIAKEVITLPMHANLKKDDVDFIIKTVNSLV</sequence>
<dbReference type="GO" id="GO:0047310">
    <property type="term" value="F:glutamine-scyllo-inositol transaminase activity"/>
    <property type="evidence" value="ECO:0007669"/>
    <property type="project" value="UniProtKB-EC"/>
</dbReference>
<dbReference type="GO" id="GO:0030170">
    <property type="term" value="F:pyridoxal phosphate binding"/>
    <property type="evidence" value="ECO:0007669"/>
    <property type="project" value="TreeGrafter"/>
</dbReference>
<evidence type="ECO:0000313" key="3">
    <source>
        <dbReference type="Proteomes" id="UP000230607"/>
    </source>
</evidence>
<dbReference type="PANTHER" id="PTHR30244:SF34">
    <property type="entry name" value="DTDP-4-AMINO-4,6-DIDEOXYGALACTOSE TRANSAMINASE"/>
    <property type="match status" value="1"/>
</dbReference>
<dbReference type="Gene3D" id="3.90.1150.10">
    <property type="entry name" value="Aspartate Aminotransferase, domain 1"/>
    <property type="match status" value="1"/>
</dbReference>
<organism evidence="2 3">
    <name type="scientific">Candidatus Nitrosotalea okcheonensis</name>
    <dbReference type="NCBI Taxonomy" id="1903276"/>
    <lineage>
        <taxon>Archaea</taxon>
        <taxon>Nitrososphaerota</taxon>
        <taxon>Nitrososphaeria</taxon>
        <taxon>Nitrosotaleales</taxon>
        <taxon>Nitrosotaleaceae</taxon>
        <taxon>Nitrosotalea</taxon>
    </lineage>
</organism>
<dbReference type="Gene3D" id="3.40.640.10">
    <property type="entry name" value="Type I PLP-dependent aspartate aminotransferase-like (Major domain)"/>
    <property type="match status" value="1"/>
</dbReference>
<proteinExistence type="inferred from homology"/>
<accession>A0A2H1FHR2</accession>
<keyword evidence="2" id="KW-0808">Transferase</keyword>
<dbReference type="InterPro" id="IPR015422">
    <property type="entry name" value="PyrdxlP-dep_Trfase_small"/>
</dbReference>
<dbReference type="SUPFAM" id="SSF53383">
    <property type="entry name" value="PLP-dependent transferases"/>
    <property type="match status" value="1"/>
</dbReference>
<evidence type="ECO:0000313" key="2">
    <source>
        <dbReference type="EMBL" id="SMH72309.1"/>
    </source>
</evidence>
<dbReference type="Pfam" id="PF01041">
    <property type="entry name" value="DegT_DnrJ_EryC1"/>
    <property type="match status" value="1"/>
</dbReference>
<dbReference type="CDD" id="cd00616">
    <property type="entry name" value="AHBA_syn"/>
    <property type="match status" value="1"/>
</dbReference>
<reference evidence="3" key="1">
    <citation type="submission" date="2017-03" db="EMBL/GenBank/DDBJ databases">
        <authorList>
            <person name="Herbold C."/>
        </authorList>
    </citation>
    <scope>NUCLEOTIDE SEQUENCE [LARGE SCALE GENOMIC DNA]</scope>
</reference>
<dbReference type="AlphaFoldDB" id="A0A2H1FHR2"/>
<dbReference type="GO" id="GO:0000271">
    <property type="term" value="P:polysaccharide biosynthetic process"/>
    <property type="evidence" value="ECO:0007669"/>
    <property type="project" value="TreeGrafter"/>
</dbReference>
<comment type="similarity">
    <text evidence="1">Belongs to the DegT/DnrJ/EryC1 family.</text>
</comment>
<dbReference type="Proteomes" id="UP000230607">
    <property type="component" value="Chromosome 1"/>
</dbReference>
<dbReference type="EC" id="2.6.1.50" evidence="2"/>
<keyword evidence="3" id="KW-1185">Reference proteome</keyword>
<dbReference type="EMBL" id="LT841358">
    <property type="protein sequence ID" value="SMH72309.1"/>
    <property type="molecule type" value="Genomic_DNA"/>
</dbReference>